<dbReference type="AlphaFoldDB" id="A0A7V0Q5U1"/>
<sequence length="214" mass="24459">MRYIKFLIPGLIIFYLSGCALAWTTLSTVKNPNSRVKFRKLLVIAPFSDIAVRKQTEHAFIKKLNSLGVDAISGIELIPPVKDYNEQDLLSILEQNHIEGILVVALQDYWTSQVYIPKTSSSQGNVSLYGNSLYYESYAREYGGYYVSKPRVKFEIRLFEVKSGEIAWIATSLTRGNAFADYSTLVNSLSEEVVKKLREEDIIEIRKENIIDMW</sequence>
<accession>A0A7V0Q5U1</accession>
<gene>
    <name evidence="1" type="ORF">ENH14_02740</name>
</gene>
<name>A0A7V0Q5U1_UNCW3</name>
<organism evidence="1">
    <name type="scientific">candidate division WOR-3 bacterium</name>
    <dbReference type="NCBI Taxonomy" id="2052148"/>
    <lineage>
        <taxon>Bacteria</taxon>
        <taxon>Bacteria division WOR-3</taxon>
    </lineage>
</organism>
<dbReference type="EMBL" id="DRDR01000116">
    <property type="protein sequence ID" value="HDL60354.1"/>
    <property type="molecule type" value="Genomic_DNA"/>
</dbReference>
<reference evidence="1" key="1">
    <citation type="journal article" date="2020" name="mSystems">
        <title>Genome- and Community-Level Interaction Insights into Carbon Utilization and Element Cycling Functions of Hydrothermarchaeota in Hydrothermal Sediment.</title>
        <authorList>
            <person name="Zhou Z."/>
            <person name="Liu Y."/>
            <person name="Xu W."/>
            <person name="Pan J."/>
            <person name="Luo Z.H."/>
            <person name="Li M."/>
        </authorList>
    </citation>
    <scope>NUCLEOTIDE SEQUENCE [LARGE SCALE GENOMIC DNA]</scope>
    <source>
        <strain evidence="1">HyVt-28</strain>
    </source>
</reference>
<proteinExistence type="predicted"/>
<dbReference type="Proteomes" id="UP000886381">
    <property type="component" value="Unassembled WGS sequence"/>
</dbReference>
<evidence type="ECO:0008006" key="2">
    <source>
        <dbReference type="Google" id="ProtNLM"/>
    </source>
</evidence>
<protein>
    <recommendedName>
        <fullName evidence="2">DUF4136 domain-containing protein</fullName>
    </recommendedName>
</protein>
<comment type="caution">
    <text evidence="1">The sequence shown here is derived from an EMBL/GenBank/DDBJ whole genome shotgun (WGS) entry which is preliminary data.</text>
</comment>
<evidence type="ECO:0000313" key="1">
    <source>
        <dbReference type="EMBL" id="HDL60354.1"/>
    </source>
</evidence>